<dbReference type="EMBL" id="PUHZ01000018">
    <property type="protein sequence ID" value="PQO44637.1"/>
    <property type="molecule type" value="Genomic_DNA"/>
</dbReference>
<proteinExistence type="inferred from homology"/>
<dbReference type="Gene3D" id="1.10.10.10">
    <property type="entry name" value="Winged helix-like DNA-binding domain superfamily/Winged helix DNA-binding domain"/>
    <property type="match status" value="1"/>
</dbReference>
<protein>
    <recommendedName>
        <fullName evidence="9">RNA polymerase subunit sigma-70</fullName>
    </recommendedName>
</protein>
<dbReference type="RefSeq" id="WP_105336811.1">
    <property type="nucleotide sequence ID" value="NZ_PUHZ01000018.1"/>
</dbReference>
<reference evidence="7 8" key="1">
    <citation type="submission" date="2018-02" db="EMBL/GenBank/DDBJ databases">
        <title>Comparative genomes isolates from brazilian mangrove.</title>
        <authorList>
            <person name="Araujo J.E."/>
            <person name="Taketani R.G."/>
            <person name="Silva M.C.P."/>
            <person name="Loureco M.V."/>
            <person name="Andreote F.D."/>
        </authorList>
    </citation>
    <scope>NUCLEOTIDE SEQUENCE [LARGE SCALE GENOMIC DNA]</scope>
    <source>
        <strain evidence="7 8">Nap-Phe MGV</strain>
    </source>
</reference>
<evidence type="ECO:0000256" key="2">
    <source>
        <dbReference type="ARBA" id="ARBA00023015"/>
    </source>
</evidence>
<evidence type="ECO:0000256" key="1">
    <source>
        <dbReference type="ARBA" id="ARBA00010641"/>
    </source>
</evidence>
<dbReference type="NCBIfam" id="TIGR02989">
    <property type="entry name" value="Sig-70_gvs1"/>
    <property type="match status" value="1"/>
</dbReference>
<feature type="domain" description="PucR C-terminal helix-turn-helix" evidence="6">
    <location>
        <begin position="131"/>
        <end position="172"/>
    </location>
</feature>
<dbReference type="Pfam" id="PF13556">
    <property type="entry name" value="HTH_30"/>
    <property type="match status" value="1"/>
</dbReference>
<dbReference type="NCBIfam" id="TIGR02937">
    <property type="entry name" value="sigma70-ECF"/>
    <property type="match status" value="1"/>
</dbReference>
<evidence type="ECO:0000313" key="7">
    <source>
        <dbReference type="EMBL" id="PQO44637.1"/>
    </source>
</evidence>
<dbReference type="SUPFAM" id="SSF88659">
    <property type="entry name" value="Sigma3 and sigma4 domains of RNA polymerase sigma factors"/>
    <property type="match status" value="1"/>
</dbReference>
<accession>A0A2S8GJK9</accession>
<keyword evidence="2" id="KW-0805">Transcription regulation</keyword>
<dbReference type="InterPro" id="IPR007627">
    <property type="entry name" value="RNA_pol_sigma70_r2"/>
</dbReference>
<feature type="domain" description="RNA polymerase sigma-70 region 2" evidence="5">
    <location>
        <begin position="23"/>
        <end position="87"/>
    </location>
</feature>
<sequence>MLPSIDGNDAGKHSSFAEQYIVHQERLRGYVSSLVTNWNDAEEVFQRTSLCLWRKWESFDAARGFLPWAFGVARIEAKRYLAEQGRRQQMLSDAAMEALDSAIIQNADAIDDRLSALEHCVNKLQVANRALLRALYQKNASVEEAADTFGLTPNAVYKRVRKIRELLHRCIDRQLSPAGDQL</sequence>
<dbReference type="InterPro" id="IPR013325">
    <property type="entry name" value="RNA_pol_sigma_r2"/>
</dbReference>
<evidence type="ECO:0000259" key="6">
    <source>
        <dbReference type="Pfam" id="PF13556"/>
    </source>
</evidence>
<evidence type="ECO:0000256" key="3">
    <source>
        <dbReference type="ARBA" id="ARBA00023082"/>
    </source>
</evidence>
<dbReference type="InterPro" id="IPR039425">
    <property type="entry name" value="RNA_pol_sigma-70-like"/>
</dbReference>
<evidence type="ECO:0000256" key="4">
    <source>
        <dbReference type="ARBA" id="ARBA00023163"/>
    </source>
</evidence>
<dbReference type="PANTHER" id="PTHR43133:SF51">
    <property type="entry name" value="RNA POLYMERASE SIGMA FACTOR"/>
    <property type="match status" value="1"/>
</dbReference>
<dbReference type="InterPro" id="IPR013324">
    <property type="entry name" value="RNA_pol_sigma_r3/r4-like"/>
</dbReference>
<dbReference type="PANTHER" id="PTHR43133">
    <property type="entry name" value="RNA POLYMERASE ECF-TYPE SIGMA FACTO"/>
    <property type="match status" value="1"/>
</dbReference>
<dbReference type="Proteomes" id="UP000237819">
    <property type="component" value="Unassembled WGS sequence"/>
</dbReference>
<gene>
    <name evidence="7" type="ORF">C5Y93_17865</name>
</gene>
<dbReference type="SUPFAM" id="SSF88946">
    <property type="entry name" value="Sigma2 domain of RNA polymerase sigma factors"/>
    <property type="match status" value="1"/>
</dbReference>
<dbReference type="GO" id="GO:0006352">
    <property type="term" value="P:DNA-templated transcription initiation"/>
    <property type="evidence" value="ECO:0007669"/>
    <property type="project" value="InterPro"/>
</dbReference>
<organism evidence="7 8">
    <name type="scientific">Blastopirellula marina</name>
    <dbReference type="NCBI Taxonomy" id="124"/>
    <lineage>
        <taxon>Bacteria</taxon>
        <taxon>Pseudomonadati</taxon>
        <taxon>Planctomycetota</taxon>
        <taxon>Planctomycetia</taxon>
        <taxon>Pirellulales</taxon>
        <taxon>Pirellulaceae</taxon>
        <taxon>Blastopirellula</taxon>
    </lineage>
</organism>
<comment type="similarity">
    <text evidence="1">Belongs to the sigma-70 factor family. ECF subfamily.</text>
</comment>
<dbReference type="InterPro" id="IPR025736">
    <property type="entry name" value="PucR_C-HTH_dom"/>
</dbReference>
<dbReference type="OrthoDB" id="6383365at2"/>
<keyword evidence="3" id="KW-0731">Sigma factor</keyword>
<dbReference type="InterPro" id="IPR014284">
    <property type="entry name" value="RNA_pol_sigma-70_dom"/>
</dbReference>
<comment type="caution">
    <text evidence="7">The sequence shown here is derived from an EMBL/GenBank/DDBJ whole genome shotgun (WGS) entry which is preliminary data.</text>
</comment>
<dbReference type="Pfam" id="PF04542">
    <property type="entry name" value="Sigma70_r2"/>
    <property type="match status" value="1"/>
</dbReference>
<dbReference type="InterPro" id="IPR014331">
    <property type="entry name" value="RNA_pol_sigma70_ECF_RHOBA"/>
</dbReference>
<name>A0A2S8GJK9_9BACT</name>
<evidence type="ECO:0008006" key="9">
    <source>
        <dbReference type="Google" id="ProtNLM"/>
    </source>
</evidence>
<dbReference type="Gene3D" id="1.10.1740.10">
    <property type="match status" value="1"/>
</dbReference>
<evidence type="ECO:0000259" key="5">
    <source>
        <dbReference type="Pfam" id="PF04542"/>
    </source>
</evidence>
<evidence type="ECO:0000313" key="8">
    <source>
        <dbReference type="Proteomes" id="UP000237819"/>
    </source>
</evidence>
<dbReference type="GO" id="GO:0016987">
    <property type="term" value="F:sigma factor activity"/>
    <property type="evidence" value="ECO:0007669"/>
    <property type="project" value="UniProtKB-KW"/>
</dbReference>
<keyword evidence="4" id="KW-0804">Transcription</keyword>
<dbReference type="AlphaFoldDB" id="A0A2S8GJK9"/>
<dbReference type="InterPro" id="IPR036388">
    <property type="entry name" value="WH-like_DNA-bd_sf"/>
</dbReference>